<keyword evidence="1" id="KW-0472">Membrane</keyword>
<gene>
    <name evidence="2" type="ORF">SAMN04515668_4156</name>
</gene>
<evidence type="ECO:0000313" key="3">
    <source>
        <dbReference type="Proteomes" id="UP000199029"/>
    </source>
</evidence>
<dbReference type="EMBL" id="FOXS01000007">
    <property type="protein sequence ID" value="SFQ75831.1"/>
    <property type="molecule type" value="Genomic_DNA"/>
</dbReference>
<dbReference type="STRING" id="1227077.SAMN04515668_4156"/>
<keyword evidence="1" id="KW-0812">Transmembrane</keyword>
<dbReference type="PROSITE" id="PS51257">
    <property type="entry name" value="PROKAR_LIPOPROTEIN"/>
    <property type="match status" value="1"/>
</dbReference>
<feature type="transmembrane region" description="Helical" evidence="1">
    <location>
        <begin position="124"/>
        <end position="142"/>
    </location>
</feature>
<proteinExistence type="predicted"/>
<evidence type="ECO:0000256" key="1">
    <source>
        <dbReference type="SAM" id="Phobius"/>
    </source>
</evidence>
<reference evidence="3" key="1">
    <citation type="submission" date="2016-10" db="EMBL/GenBank/DDBJ databases">
        <authorList>
            <person name="Varghese N."/>
            <person name="Submissions S."/>
        </authorList>
    </citation>
    <scope>NUCLEOTIDE SEQUENCE [LARGE SCALE GENOMIC DNA]</scope>
    <source>
        <strain evidence="3">OR362-8,ATCC BAA-1266,JCM 13504</strain>
    </source>
</reference>
<accession>A0A1I6B4H2</accession>
<feature type="transmembrane region" description="Helical" evidence="1">
    <location>
        <begin position="149"/>
        <end position="167"/>
    </location>
</feature>
<organism evidence="2 3">
    <name type="scientific">Hymenobacter arizonensis</name>
    <name type="common">Siccationidurans arizonensis</name>
    <dbReference type="NCBI Taxonomy" id="1227077"/>
    <lineage>
        <taxon>Bacteria</taxon>
        <taxon>Pseudomonadati</taxon>
        <taxon>Bacteroidota</taxon>
        <taxon>Cytophagia</taxon>
        <taxon>Cytophagales</taxon>
        <taxon>Hymenobacteraceae</taxon>
        <taxon>Hymenobacter</taxon>
    </lineage>
</organism>
<name>A0A1I6B4H2_HYMAR</name>
<dbReference type="AlphaFoldDB" id="A0A1I6B4H2"/>
<evidence type="ECO:0000313" key="2">
    <source>
        <dbReference type="EMBL" id="SFQ75831.1"/>
    </source>
</evidence>
<sequence>MLTNRLCSLHTQLVLLLLLVGCRSERVAFQLQPLVFEGKVPLTDSITAKNIVAPNCAVSYLPVSPRATSAAFAIERAHRPKRLRNSSATNTVRHELLLCPYTFQNHVLPQAVVAPKRSVDDPPWGGIMFFLGIAICVAAVIIGFNLGGWLGLGVGIVLYLAGAYLGARGFAGPNKPNSQPPNRDGRP</sequence>
<dbReference type="Proteomes" id="UP000199029">
    <property type="component" value="Unassembled WGS sequence"/>
</dbReference>
<keyword evidence="3" id="KW-1185">Reference proteome</keyword>
<protein>
    <submittedName>
        <fullName evidence="2">Uncharacterized protein</fullName>
    </submittedName>
</protein>
<keyword evidence="1" id="KW-1133">Transmembrane helix</keyword>